<reference evidence="3" key="1">
    <citation type="submission" date="2020-09" db="EMBL/GenBank/DDBJ databases">
        <authorList>
            <person name="Kikuchi T."/>
        </authorList>
    </citation>
    <scope>NUCLEOTIDE SEQUENCE</scope>
    <source>
        <strain evidence="3">SH1</strain>
    </source>
</reference>
<proteinExistence type="predicted"/>
<evidence type="ECO:0000313" key="4">
    <source>
        <dbReference type="Proteomes" id="UP000614601"/>
    </source>
</evidence>
<dbReference type="EMBL" id="CAJFCW020000001">
    <property type="protein sequence ID" value="CAG9078265.1"/>
    <property type="molecule type" value="Genomic_DNA"/>
</dbReference>
<accession>A0A811JR24</accession>
<protein>
    <submittedName>
        <fullName evidence="3">Uncharacterized protein</fullName>
    </submittedName>
</protein>
<feature type="region of interest" description="Disordered" evidence="1">
    <location>
        <begin position="226"/>
        <end position="295"/>
    </location>
</feature>
<sequence>MPPRQECTPEDKHPITIKNDECKEFNFEVAIMEKDLKDQGIRFKFEAKRSLIKNNVTVEVWFEHCLGFTVSRERTNNARFLIRHPSPNATTDFIYEDQYFEVSVSENADIIEFYAPRSRYTSKMQFDCGLNLKKIEEGDNHTYLSVPIGFRYDRNNPTVFVKFDNSVYYGKVPKQIEEKKDKHLHLTEPANTWVMPLVFISASFVLMLAFGAIVGSYYKFCHKQSEPNNEFSSRKEDHSDRSKKQDSKKEVSSGSKTEDSQKSKKQNSTQGLGKEVASQKGTVNTSKTTTTSNEH</sequence>
<keyword evidence="2" id="KW-1133">Transmembrane helix</keyword>
<name>A0A811JR24_9BILA</name>
<keyword evidence="2" id="KW-0472">Membrane</keyword>
<comment type="caution">
    <text evidence="3">The sequence shown here is derived from an EMBL/GenBank/DDBJ whole genome shotgun (WGS) entry which is preliminary data.</text>
</comment>
<keyword evidence="2" id="KW-0812">Transmembrane</keyword>
<feature type="compositionally biased region" description="Basic and acidic residues" evidence="1">
    <location>
        <begin position="232"/>
        <end position="262"/>
    </location>
</feature>
<evidence type="ECO:0000313" key="3">
    <source>
        <dbReference type="EMBL" id="CAD5205598.1"/>
    </source>
</evidence>
<organism evidence="3 4">
    <name type="scientific">Bursaphelenchus okinawaensis</name>
    <dbReference type="NCBI Taxonomy" id="465554"/>
    <lineage>
        <taxon>Eukaryota</taxon>
        <taxon>Metazoa</taxon>
        <taxon>Ecdysozoa</taxon>
        <taxon>Nematoda</taxon>
        <taxon>Chromadorea</taxon>
        <taxon>Rhabditida</taxon>
        <taxon>Tylenchina</taxon>
        <taxon>Tylenchomorpha</taxon>
        <taxon>Aphelenchoidea</taxon>
        <taxon>Aphelenchoididae</taxon>
        <taxon>Bursaphelenchus</taxon>
    </lineage>
</organism>
<dbReference type="EMBL" id="CAJFDH010000001">
    <property type="protein sequence ID" value="CAD5205598.1"/>
    <property type="molecule type" value="Genomic_DNA"/>
</dbReference>
<dbReference type="Proteomes" id="UP000614601">
    <property type="component" value="Unassembled WGS sequence"/>
</dbReference>
<dbReference type="Proteomes" id="UP000783686">
    <property type="component" value="Unassembled WGS sequence"/>
</dbReference>
<evidence type="ECO:0000256" key="1">
    <source>
        <dbReference type="SAM" id="MobiDB-lite"/>
    </source>
</evidence>
<gene>
    <name evidence="3" type="ORF">BOKJ2_LOCUS282</name>
</gene>
<evidence type="ECO:0000256" key="2">
    <source>
        <dbReference type="SAM" id="Phobius"/>
    </source>
</evidence>
<keyword evidence="4" id="KW-1185">Reference proteome</keyword>
<dbReference type="AlphaFoldDB" id="A0A811JR24"/>
<feature type="transmembrane region" description="Helical" evidence="2">
    <location>
        <begin position="193"/>
        <end position="218"/>
    </location>
</feature>
<feature type="compositionally biased region" description="Low complexity" evidence="1">
    <location>
        <begin position="282"/>
        <end position="295"/>
    </location>
</feature>